<evidence type="ECO:0000313" key="1">
    <source>
        <dbReference type="EMBL" id="CAI9698640.1"/>
    </source>
</evidence>
<gene>
    <name evidence="1" type="ORF">MRATA1EN3_LOCUS9853</name>
</gene>
<reference evidence="1" key="1">
    <citation type="submission" date="2023-05" db="EMBL/GenBank/DDBJ databases">
        <authorList>
            <consortium name="ELIXIR-Norway"/>
        </authorList>
    </citation>
    <scope>NUCLEOTIDE SEQUENCE</scope>
</reference>
<evidence type="ECO:0000313" key="2">
    <source>
        <dbReference type="Proteomes" id="UP001162501"/>
    </source>
</evidence>
<organism evidence="1 2">
    <name type="scientific">Rangifer tarandus platyrhynchus</name>
    <name type="common">Svalbard reindeer</name>
    <dbReference type="NCBI Taxonomy" id="3082113"/>
    <lineage>
        <taxon>Eukaryota</taxon>
        <taxon>Metazoa</taxon>
        <taxon>Chordata</taxon>
        <taxon>Craniata</taxon>
        <taxon>Vertebrata</taxon>
        <taxon>Euteleostomi</taxon>
        <taxon>Mammalia</taxon>
        <taxon>Eutheria</taxon>
        <taxon>Laurasiatheria</taxon>
        <taxon>Artiodactyla</taxon>
        <taxon>Ruminantia</taxon>
        <taxon>Pecora</taxon>
        <taxon>Cervidae</taxon>
        <taxon>Odocoileinae</taxon>
        <taxon>Rangifer</taxon>
    </lineage>
</organism>
<proteinExistence type="predicted"/>
<dbReference type="EMBL" id="OX596103">
    <property type="protein sequence ID" value="CAI9698640.1"/>
    <property type="molecule type" value="Genomic_DNA"/>
</dbReference>
<dbReference type="Proteomes" id="UP001162501">
    <property type="component" value="Chromosome 19"/>
</dbReference>
<accession>A0ACB0EDA7</accession>
<protein>
    <submittedName>
        <fullName evidence="1">Uncharacterized protein</fullName>
    </submittedName>
</protein>
<name>A0ACB0EDA7_RANTA</name>
<sequence length="78" mass="8248">MLAAAGAVTRTSGGSPLCVVHGRTTQGCGCGGDRQRPHNSPEGCAQTNFPQDQGAQRLQVLHRVPHKRHLSTAYLATE</sequence>